<evidence type="ECO:0000313" key="1">
    <source>
        <dbReference type="EMBL" id="KKP70096.1"/>
    </source>
</evidence>
<proteinExistence type="predicted"/>
<dbReference type="STRING" id="1618350.UR67_C0001G0005"/>
<reference evidence="1 2" key="1">
    <citation type="journal article" date="2015" name="Nature">
        <title>rRNA introns, odd ribosomes, and small enigmatic genomes across a large radiation of phyla.</title>
        <authorList>
            <person name="Brown C.T."/>
            <person name="Hug L.A."/>
            <person name="Thomas B.C."/>
            <person name="Sharon I."/>
            <person name="Castelle C.J."/>
            <person name="Singh A."/>
            <person name="Wilkins M.J."/>
            <person name="Williams K.H."/>
            <person name="Banfield J.F."/>
        </authorList>
    </citation>
    <scope>NUCLEOTIDE SEQUENCE [LARGE SCALE GENOMIC DNA]</scope>
</reference>
<dbReference type="NCBIfam" id="TIGR02265">
    <property type="entry name" value="Mxa_TIGR02265"/>
    <property type="match status" value="1"/>
</dbReference>
<dbReference type="InterPro" id="IPR011751">
    <property type="entry name" value="Mxa_paralog_2265"/>
</dbReference>
<dbReference type="EMBL" id="LBQB01000001">
    <property type="protein sequence ID" value="KKP70096.1"/>
    <property type="molecule type" value="Genomic_DNA"/>
</dbReference>
<name>A0A0G0C1Z7_UNCC3</name>
<dbReference type="Pfam" id="PF09536">
    <property type="entry name" value="DUF2378"/>
    <property type="match status" value="1"/>
</dbReference>
<dbReference type="Proteomes" id="UP000034581">
    <property type="component" value="Unassembled WGS sequence"/>
</dbReference>
<evidence type="ECO:0000313" key="2">
    <source>
        <dbReference type="Proteomes" id="UP000034581"/>
    </source>
</evidence>
<gene>
    <name evidence="1" type="ORF">UR67_C0001G0005</name>
</gene>
<sequence length="175" mass="19869">MKTIKGMFIKNLVSMVKKDKGIEGIEKLKKEFGNDVNFSAMTDFPLETEMKLHNAIMMVYFGKVSSENYRKLGEMNMHYYSNSIVGKTIFSLIGKDLKTSALRAQKFIDTIASGIGIKVKELGEKKLSLTLEGLPYPIEYYKGICEESLAYFKKKGKIIATKSGPDEYTYIAEWE</sequence>
<organism evidence="1 2">
    <name type="scientific">candidate division CPR3 bacterium GW2011_GWF2_35_18</name>
    <dbReference type="NCBI Taxonomy" id="1618350"/>
    <lineage>
        <taxon>Bacteria</taxon>
        <taxon>Bacteria division CPR3</taxon>
    </lineage>
</organism>
<comment type="caution">
    <text evidence="1">The sequence shown here is derived from an EMBL/GenBank/DDBJ whole genome shotgun (WGS) entry which is preliminary data.</text>
</comment>
<accession>A0A0G0C1Z7</accession>
<dbReference type="AlphaFoldDB" id="A0A0G0C1Z7"/>
<evidence type="ECO:0008006" key="3">
    <source>
        <dbReference type="Google" id="ProtNLM"/>
    </source>
</evidence>
<protein>
    <recommendedName>
        <fullName evidence="3">TIGR02265 family protein</fullName>
    </recommendedName>
</protein>